<evidence type="ECO:0000313" key="1">
    <source>
        <dbReference type="EMBL" id="KXF75621.1"/>
    </source>
</evidence>
<protein>
    <submittedName>
        <fullName evidence="1">Uncharacterized protein</fullName>
    </submittedName>
</protein>
<dbReference type="Proteomes" id="UP000070107">
    <property type="component" value="Unassembled WGS sequence"/>
</dbReference>
<accession>A0A135HQY8</accession>
<evidence type="ECO:0000313" key="2">
    <source>
        <dbReference type="Proteomes" id="UP000070107"/>
    </source>
</evidence>
<dbReference type="AlphaFoldDB" id="A0A135HQY8"/>
<comment type="caution">
    <text evidence="1">The sequence shown here is derived from an EMBL/GenBank/DDBJ whole genome shotgun (WGS) entry which is preliminary data.</text>
</comment>
<organism evidence="1 2">
    <name type="scientific">Paramesorhizobium deserti</name>
    <dbReference type="NCBI Taxonomy" id="1494590"/>
    <lineage>
        <taxon>Bacteria</taxon>
        <taxon>Pseudomonadati</taxon>
        <taxon>Pseudomonadota</taxon>
        <taxon>Alphaproteobacteria</taxon>
        <taxon>Hyphomicrobiales</taxon>
        <taxon>Phyllobacteriaceae</taxon>
        <taxon>Paramesorhizobium</taxon>
    </lineage>
</organism>
<proteinExistence type="predicted"/>
<gene>
    <name evidence="1" type="ORF">ATN84_16655</name>
</gene>
<sequence>MPVLLGAHALRFHANVTLNDGDGVIARMGLAVNYGNQWQTTQPARPAASMPTASPTSMGPQRAICYLDPYGGRFHHIIPRRRSQR</sequence>
<dbReference type="STRING" id="1494590.ATN84_16655"/>
<name>A0A135HQY8_9HYPH</name>
<keyword evidence="2" id="KW-1185">Reference proteome</keyword>
<dbReference type="EMBL" id="LNTU01000037">
    <property type="protein sequence ID" value="KXF75621.1"/>
    <property type="molecule type" value="Genomic_DNA"/>
</dbReference>
<reference evidence="1 2" key="1">
    <citation type="submission" date="2015-11" db="EMBL/GenBank/DDBJ databases">
        <title>Draft genome sequence of Paramesorhizobium deserti A-3-E, a strain highly resistant to diverse beta-lactam antibiotics.</title>
        <authorList>
            <person name="Lv R."/>
            <person name="Yang X."/>
            <person name="Fang N."/>
            <person name="Guo J."/>
            <person name="Luo X."/>
            <person name="Peng F."/>
            <person name="Yang R."/>
            <person name="Cui Y."/>
            <person name="Fang C."/>
            <person name="Song Y."/>
        </authorList>
    </citation>
    <scope>NUCLEOTIDE SEQUENCE [LARGE SCALE GENOMIC DNA]</scope>
    <source>
        <strain evidence="1 2">A-3-E</strain>
    </source>
</reference>